<feature type="transmembrane region" description="Helical" evidence="1">
    <location>
        <begin position="86"/>
        <end position="105"/>
    </location>
</feature>
<dbReference type="InterPro" id="IPR003607">
    <property type="entry name" value="HD/PDEase_dom"/>
</dbReference>
<accession>C0B7P9</accession>
<name>C0B7P9_9FIRM</name>
<dbReference type="AlphaFoldDB" id="C0B7P9"/>
<dbReference type="PROSITE" id="PS51832">
    <property type="entry name" value="HD_GYP"/>
    <property type="match status" value="1"/>
</dbReference>
<reference evidence="4 5" key="1">
    <citation type="submission" date="2009-02" db="EMBL/GenBank/DDBJ databases">
        <authorList>
            <person name="Fulton L."/>
            <person name="Clifton S."/>
            <person name="Fulton B."/>
            <person name="Xu J."/>
            <person name="Minx P."/>
            <person name="Pepin K.H."/>
            <person name="Johnson M."/>
            <person name="Bhonagiri V."/>
            <person name="Nash W.E."/>
            <person name="Mardis E.R."/>
            <person name="Wilson R.K."/>
        </authorList>
    </citation>
    <scope>NUCLEOTIDE SEQUENCE [LARGE SCALE GENOMIC DNA]</scope>
    <source>
        <strain evidence="4 5">ATCC 27758</strain>
    </source>
</reference>
<dbReference type="EMBL" id="ABVR01000038">
    <property type="protein sequence ID" value="EEG90436.1"/>
    <property type="molecule type" value="Genomic_DNA"/>
</dbReference>
<feature type="transmembrane region" description="Helical" evidence="1">
    <location>
        <begin position="147"/>
        <end position="169"/>
    </location>
</feature>
<keyword evidence="1" id="KW-0472">Membrane</keyword>
<dbReference type="PANTHER" id="PTHR43155">
    <property type="entry name" value="CYCLIC DI-GMP PHOSPHODIESTERASE PA4108-RELATED"/>
    <property type="match status" value="1"/>
</dbReference>
<dbReference type="SMART" id="SM00471">
    <property type="entry name" value="HDc"/>
    <property type="match status" value="1"/>
</dbReference>
<comment type="caution">
    <text evidence="4">The sequence shown here is derived from an EMBL/GenBank/DDBJ whole genome shotgun (WGS) entry which is preliminary data.</text>
</comment>
<evidence type="ECO:0000313" key="5">
    <source>
        <dbReference type="Proteomes" id="UP000003793"/>
    </source>
</evidence>
<organism evidence="4 5">
    <name type="scientific">Coprococcus comes ATCC 27758</name>
    <dbReference type="NCBI Taxonomy" id="470146"/>
    <lineage>
        <taxon>Bacteria</taxon>
        <taxon>Bacillati</taxon>
        <taxon>Bacillota</taxon>
        <taxon>Clostridia</taxon>
        <taxon>Lachnospirales</taxon>
        <taxon>Lachnospiraceae</taxon>
        <taxon>Coprococcus</taxon>
    </lineage>
</organism>
<feature type="transmembrane region" description="Helical" evidence="1">
    <location>
        <begin position="117"/>
        <end position="135"/>
    </location>
</feature>
<feature type="domain" description="HD-GYP" evidence="3">
    <location>
        <begin position="215"/>
        <end position="410"/>
    </location>
</feature>
<evidence type="ECO:0000259" key="3">
    <source>
        <dbReference type="PROSITE" id="PS51832"/>
    </source>
</evidence>
<dbReference type="Gene3D" id="1.10.3210.10">
    <property type="entry name" value="Hypothetical protein af1432"/>
    <property type="match status" value="1"/>
</dbReference>
<dbReference type="Pfam" id="PF13487">
    <property type="entry name" value="HD_5"/>
    <property type="match status" value="1"/>
</dbReference>
<dbReference type="InterPro" id="IPR006675">
    <property type="entry name" value="HDIG_dom"/>
</dbReference>
<dbReference type="PANTHER" id="PTHR43155:SF2">
    <property type="entry name" value="CYCLIC DI-GMP PHOSPHODIESTERASE PA4108"/>
    <property type="match status" value="1"/>
</dbReference>
<proteinExistence type="predicted"/>
<dbReference type="InterPro" id="IPR037522">
    <property type="entry name" value="HD_GYP_dom"/>
</dbReference>
<keyword evidence="1" id="KW-0812">Transmembrane</keyword>
<feature type="domain" description="HD" evidence="2">
    <location>
        <begin position="237"/>
        <end position="359"/>
    </location>
</feature>
<evidence type="ECO:0000313" key="4">
    <source>
        <dbReference type="EMBL" id="EEG90436.1"/>
    </source>
</evidence>
<dbReference type="InterPro" id="IPR006674">
    <property type="entry name" value="HD_domain"/>
</dbReference>
<evidence type="ECO:0000256" key="1">
    <source>
        <dbReference type="SAM" id="Phobius"/>
    </source>
</evidence>
<dbReference type="PROSITE" id="PS51831">
    <property type="entry name" value="HD"/>
    <property type="match status" value="1"/>
</dbReference>
<sequence>MFAGIITILFSIALGIVYDRKFDMEYLGWCMTMGATWMLGESKLRQLIVPNPSALGTLCFVMIMLVPIPVLFYADLIQQGRYKKPYFYLGCAAFGNFLICLVLHLTGTADFIETLPGAHVILAVTFFLVFLTFCLDMRKKEYRKNKLVLIGLIIAMLAIAIESISTYFVVLISGLFIGGSMLILLFINIIRTIKNVHTIEMHRQKEELLKRKRQMEKISLQMMQTLSTTIEAKDEYTRGHSHRVAEYSALIAQEMGWNRSEIVNLRHAAHLHDIGKVGIPDIILNKPSKLTNEEYAVIKEHTVIGAEILKNVSIINHVTEVARSHHERYDGHGYPDGLKGEEIPIHARIVAVADSYDAMNSRRIYRNSLPKETIYEEIRKNRGTQFDPEIADIFLRLMDENRLTITDTYLEIDDEPALPGMEFEISNFISNVMNTMKSQEEVENFDLLTGLPMRNTGQKMIAQLMQEHNGCLIFMDMDNLKR</sequence>
<protein>
    <submittedName>
        <fullName evidence="4">HDIG domain protein</fullName>
    </submittedName>
</protein>
<feature type="transmembrane region" description="Helical" evidence="1">
    <location>
        <begin position="54"/>
        <end position="74"/>
    </location>
</feature>
<evidence type="ECO:0000259" key="2">
    <source>
        <dbReference type="PROSITE" id="PS51831"/>
    </source>
</evidence>
<dbReference type="NCBIfam" id="TIGR00277">
    <property type="entry name" value="HDIG"/>
    <property type="match status" value="1"/>
</dbReference>
<dbReference type="Proteomes" id="UP000003793">
    <property type="component" value="Unassembled WGS sequence"/>
</dbReference>
<feature type="transmembrane region" description="Helical" evidence="1">
    <location>
        <begin position="175"/>
        <end position="193"/>
    </location>
</feature>
<dbReference type="HOGENOM" id="CLU_565865_0_0_9"/>
<dbReference type="CDD" id="cd00077">
    <property type="entry name" value="HDc"/>
    <property type="match status" value="1"/>
</dbReference>
<keyword evidence="1" id="KW-1133">Transmembrane helix</keyword>
<gene>
    <name evidence="4" type="ORF">COPCOM_01172</name>
</gene>
<dbReference type="SUPFAM" id="SSF109604">
    <property type="entry name" value="HD-domain/PDEase-like"/>
    <property type="match status" value="1"/>
</dbReference>
<reference evidence="4 5" key="2">
    <citation type="submission" date="2009-03" db="EMBL/GenBank/DDBJ databases">
        <title>Draft genome sequence of Coprococcus comes (ATCC 27758).</title>
        <authorList>
            <person name="Sudarsanam P."/>
            <person name="Ley R."/>
            <person name="Guruge J."/>
            <person name="Turnbaugh P.J."/>
            <person name="Mahowald M."/>
            <person name="Liep D."/>
            <person name="Gordon J."/>
        </authorList>
    </citation>
    <scope>NUCLEOTIDE SEQUENCE [LARGE SCALE GENOMIC DNA]</scope>
    <source>
        <strain evidence="4 5">ATCC 27758</strain>
    </source>
</reference>